<sequence length="66" mass="7567">MIWRPSSDYVLQGRIFKLCYVCQPTTRRGGSSMVPWHEGLERSTANGSELRSESVVDKLSLQYDMI</sequence>
<reference evidence="1" key="1">
    <citation type="submission" date="2023-07" db="EMBL/GenBank/DDBJ databases">
        <title>draft genome sequence of fig (Ficus carica).</title>
        <authorList>
            <person name="Takahashi T."/>
            <person name="Nishimura K."/>
        </authorList>
    </citation>
    <scope>NUCLEOTIDE SEQUENCE</scope>
</reference>
<gene>
    <name evidence="1" type="ORF">TIFTF001_054896</name>
</gene>
<organism evidence="1 2">
    <name type="scientific">Ficus carica</name>
    <name type="common">Common fig</name>
    <dbReference type="NCBI Taxonomy" id="3494"/>
    <lineage>
        <taxon>Eukaryota</taxon>
        <taxon>Viridiplantae</taxon>
        <taxon>Streptophyta</taxon>
        <taxon>Embryophyta</taxon>
        <taxon>Tracheophyta</taxon>
        <taxon>Spermatophyta</taxon>
        <taxon>Magnoliopsida</taxon>
        <taxon>eudicotyledons</taxon>
        <taxon>Gunneridae</taxon>
        <taxon>Pentapetalae</taxon>
        <taxon>rosids</taxon>
        <taxon>fabids</taxon>
        <taxon>Rosales</taxon>
        <taxon>Moraceae</taxon>
        <taxon>Ficeae</taxon>
        <taxon>Ficus</taxon>
    </lineage>
</organism>
<proteinExistence type="predicted"/>
<dbReference type="EMBL" id="BTGU01015912">
    <property type="protein sequence ID" value="GMN73726.1"/>
    <property type="molecule type" value="Genomic_DNA"/>
</dbReference>
<dbReference type="AlphaFoldDB" id="A0AA88ELB8"/>
<comment type="caution">
    <text evidence="1">The sequence shown here is derived from an EMBL/GenBank/DDBJ whole genome shotgun (WGS) entry which is preliminary data.</text>
</comment>
<evidence type="ECO:0000313" key="1">
    <source>
        <dbReference type="EMBL" id="GMN73726.1"/>
    </source>
</evidence>
<protein>
    <submittedName>
        <fullName evidence="1">Uncharacterized protein</fullName>
    </submittedName>
</protein>
<dbReference type="Proteomes" id="UP001187192">
    <property type="component" value="Unassembled WGS sequence"/>
</dbReference>
<evidence type="ECO:0000313" key="2">
    <source>
        <dbReference type="Proteomes" id="UP001187192"/>
    </source>
</evidence>
<keyword evidence="2" id="KW-1185">Reference proteome</keyword>
<name>A0AA88ELB8_FICCA</name>
<accession>A0AA88ELB8</accession>